<dbReference type="OrthoDB" id="680465at2"/>
<dbReference type="RefSeq" id="WP_121168796.1">
    <property type="nucleotide sequence ID" value="NZ_RAPE01000006.1"/>
</dbReference>
<dbReference type="SMART" id="SM00749">
    <property type="entry name" value="BON"/>
    <property type="match status" value="1"/>
</dbReference>
<evidence type="ECO:0000256" key="1">
    <source>
        <dbReference type="SAM" id="MobiDB-lite"/>
    </source>
</evidence>
<keyword evidence="4" id="KW-1185">Reference proteome</keyword>
<gene>
    <name evidence="3" type="ORF">D6850_16930</name>
</gene>
<feature type="region of interest" description="Disordered" evidence="1">
    <location>
        <begin position="79"/>
        <end position="99"/>
    </location>
</feature>
<feature type="region of interest" description="Disordered" evidence="1">
    <location>
        <begin position="1"/>
        <end position="40"/>
    </location>
</feature>
<dbReference type="PANTHER" id="PTHR34606">
    <property type="entry name" value="BON DOMAIN-CONTAINING PROTEIN"/>
    <property type="match status" value="1"/>
</dbReference>
<dbReference type="InterPro" id="IPR014004">
    <property type="entry name" value="Transpt-assoc_nodulatn_dom_bac"/>
</dbReference>
<evidence type="ECO:0000259" key="2">
    <source>
        <dbReference type="PROSITE" id="PS50914"/>
    </source>
</evidence>
<dbReference type="Gene3D" id="3.30.1340.30">
    <property type="match status" value="1"/>
</dbReference>
<accession>A0A3A8B3Y4</accession>
<evidence type="ECO:0000313" key="3">
    <source>
        <dbReference type="EMBL" id="RKF12644.1"/>
    </source>
</evidence>
<dbReference type="InterPro" id="IPR051686">
    <property type="entry name" value="Lipoprotein_DolP"/>
</dbReference>
<evidence type="ECO:0000313" key="4">
    <source>
        <dbReference type="Proteomes" id="UP000281128"/>
    </source>
</evidence>
<feature type="domain" description="BON" evidence="2">
    <location>
        <begin position="138"/>
        <end position="206"/>
    </location>
</feature>
<dbReference type="EMBL" id="RAPE01000006">
    <property type="protein sequence ID" value="RKF12644.1"/>
    <property type="molecule type" value="Genomic_DNA"/>
</dbReference>
<dbReference type="NCBIfam" id="NF033157">
    <property type="entry name" value="SWFGD_domain"/>
    <property type="match status" value="1"/>
</dbReference>
<name>A0A3A8B3Y4_9RHOB</name>
<reference evidence="3 4" key="1">
    <citation type="submission" date="2018-09" db="EMBL/GenBank/DDBJ databases">
        <title>Roseovarius spongiae sp. nov., isolated from a marine sponge.</title>
        <authorList>
            <person name="Zhuang L."/>
            <person name="Luo L."/>
        </authorList>
    </citation>
    <scope>NUCLEOTIDE SEQUENCE [LARGE SCALE GENOMIC DNA]</scope>
    <source>
        <strain evidence="3 4">HN-E21</strain>
    </source>
</reference>
<dbReference type="Proteomes" id="UP000281128">
    <property type="component" value="Unassembled WGS sequence"/>
</dbReference>
<dbReference type="AlphaFoldDB" id="A0A3A8B3Y4"/>
<dbReference type="PROSITE" id="PS50914">
    <property type="entry name" value="BON"/>
    <property type="match status" value="1"/>
</dbReference>
<dbReference type="Pfam" id="PF04972">
    <property type="entry name" value="BON"/>
    <property type="match status" value="1"/>
</dbReference>
<dbReference type="InterPro" id="IPR007055">
    <property type="entry name" value="BON_dom"/>
</dbReference>
<dbReference type="InterPro" id="IPR047800">
    <property type="entry name" value="SWFGD_dom"/>
</dbReference>
<protein>
    <submittedName>
        <fullName evidence="3">BON domain-containing protein</fullName>
    </submittedName>
</protein>
<organism evidence="3 4">
    <name type="scientific">Roseovarius spongiae</name>
    <dbReference type="NCBI Taxonomy" id="2320272"/>
    <lineage>
        <taxon>Bacteria</taxon>
        <taxon>Pseudomonadati</taxon>
        <taxon>Pseudomonadota</taxon>
        <taxon>Alphaproteobacteria</taxon>
        <taxon>Rhodobacterales</taxon>
        <taxon>Roseobacteraceae</taxon>
        <taxon>Roseovarius</taxon>
    </lineage>
</organism>
<comment type="caution">
    <text evidence="3">The sequence shown here is derived from an EMBL/GenBank/DDBJ whole genome shotgun (WGS) entry which is preliminary data.</text>
</comment>
<dbReference type="PANTHER" id="PTHR34606:SF15">
    <property type="entry name" value="BON DOMAIN-CONTAINING PROTEIN"/>
    <property type="match status" value="1"/>
</dbReference>
<proteinExistence type="predicted"/>
<sequence>MARRLDQMTEEEARAELARRNHPRERHEYPREDERAWREPGGDARGALFGAGYGWPYLPPPYPGANYDPYAMPEAGYGPSAPPHWGGGRRGMPPQDRRERDMFDRAGDEIASWFGDEAAEARREADHRGRGPKGYVRSDARIEEDVHDRLTDDAVVDATEISVSVQDREVTLDGTVDSRRAKRGAEDCVDSVSGVQHVQNNLRVQPVEAGARS</sequence>